<gene>
    <name evidence="2" type="ORF">HNP60_001541</name>
</gene>
<evidence type="ECO:0000256" key="1">
    <source>
        <dbReference type="SAM" id="SignalP"/>
    </source>
</evidence>
<evidence type="ECO:0000313" key="3">
    <source>
        <dbReference type="Proteomes" id="UP001138540"/>
    </source>
</evidence>
<dbReference type="RefSeq" id="WP_184152117.1">
    <property type="nucleotide sequence ID" value="NZ_JACHKA010000001.1"/>
</dbReference>
<evidence type="ECO:0000313" key="2">
    <source>
        <dbReference type="EMBL" id="MBB5985567.1"/>
    </source>
</evidence>
<keyword evidence="1" id="KW-0732">Signal</keyword>
<feature type="chain" id="PRO_5045556049" evidence="1">
    <location>
        <begin position="25"/>
        <end position="224"/>
    </location>
</feature>
<protein>
    <submittedName>
        <fullName evidence="2">Uncharacterized protein</fullName>
    </submittedName>
</protein>
<feature type="signal peptide" evidence="1">
    <location>
        <begin position="1"/>
        <end position="24"/>
    </location>
</feature>
<comment type="caution">
    <text evidence="2">The sequence shown here is derived from an EMBL/GenBank/DDBJ whole genome shotgun (WGS) entry which is preliminary data.</text>
</comment>
<proteinExistence type="predicted"/>
<accession>A0ABR6NG09</accession>
<dbReference type="Proteomes" id="UP001138540">
    <property type="component" value="Unassembled WGS sequence"/>
</dbReference>
<organism evidence="2 3">
    <name type="scientific">Sphingobium lignivorans</name>
    <dbReference type="NCBI Taxonomy" id="2735886"/>
    <lineage>
        <taxon>Bacteria</taxon>
        <taxon>Pseudomonadati</taxon>
        <taxon>Pseudomonadota</taxon>
        <taxon>Alphaproteobacteria</taxon>
        <taxon>Sphingomonadales</taxon>
        <taxon>Sphingomonadaceae</taxon>
        <taxon>Sphingobium</taxon>
    </lineage>
</organism>
<dbReference type="EMBL" id="JACHKA010000001">
    <property type="protein sequence ID" value="MBB5985567.1"/>
    <property type="molecule type" value="Genomic_DNA"/>
</dbReference>
<keyword evidence="3" id="KW-1185">Reference proteome</keyword>
<reference evidence="2 3" key="1">
    <citation type="submission" date="2020-08" db="EMBL/GenBank/DDBJ databases">
        <title>Exploring microbial biodiversity for novel pathways involved in the catabolism of aromatic compounds derived from lignin.</title>
        <authorList>
            <person name="Elkins J."/>
        </authorList>
    </citation>
    <scope>NUCLEOTIDE SEQUENCE [LARGE SCALE GENOMIC DNA]</scope>
    <source>
        <strain evidence="2 3">B1D3A</strain>
    </source>
</reference>
<sequence length="224" mass="24616">MGRLIRYALLVFTLAALAPVPSLAAQCLTGEFRASAGPDVASRIEITEDGRFRYFLSTGALDEWAEGQWTCEQGDLRLTTLPRPKPAEFRLESARVHDAAAGEEPPFALHVTWPDGKDIPAVDFRIAFEEGEERTGYTQADGWFADLAGRTPRSIQLSEPFHGTTSPVFQLPPAPKGGRLEVRILLLPNDMGVVDFDAAPVRQEGTGLILNWRGNAISYLPVRQ</sequence>
<name>A0ABR6NG09_9SPHN</name>